<dbReference type="PANTHER" id="PTHR35307">
    <property type="entry name" value="PROTEIN, PUTATIVE-RELATED"/>
    <property type="match status" value="1"/>
</dbReference>
<dbReference type="Proteomes" id="UP000298416">
    <property type="component" value="Unassembled WGS sequence"/>
</dbReference>
<protein>
    <submittedName>
        <fullName evidence="1">Uncharacterized protein</fullName>
    </submittedName>
</protein>
<accession>A0A8X8XXT4</accession>
<reference evidence="1" key="1">
    <citation type="submission" date="2018-01" db="EMBL/GenBank/DDBJ databases">
        <authorList>
            <person name="Mao J.F."/>
        </authorList>
    </citation>
    <scope>NUCLEOTIDE SEQUENCE</scope>
    <source>
        <strain evidence="1">Huo1</strain>
        <tissue evidence="1">Leaf</tissue>
    </source>
</reference>
<organism evidence="1">
    <name type="scientific">Salvia splendens</name>
    <name type="common">Scarlet sage</name>
    <dbReference type="NCBI Taxonomy" id="180675"/>
    <lineage>
        <taxon>Eukaryota</taxon>
        <taxon>Viridiplantae</taxon>
        <taxon>Streptophyta</taxon>
        <taxon>Embryophyta</taxon>
        <taxon>Tracheophyta</taxon>
        <taxon>Spermatophyta</taxon>
        <taxon>Magnoliopsida</taxon>
        <taxon>eudicotyledons</taxon>
        <taxon>Gunneridae</taxon>
        <taxon>Pentapetalae</taxon>
        <taxon>asterids</taxon>
        <taxon>lamiids</taxon>
        <taxon>Lamiales</taxon>
        <taxon>Lamiaceae</taxon>
        <taxon>Nepetoideae</taxon>
        <taxon>Mentheae</taxon>
        <taxon>Salviinae</taxon>
        <taxon>Salvia</taxon>
        <taxon>Salvia subgen. Calosphace</taxon>
        <taxon>core Calosphace</taxon>
    </lineage>
</organism>
<dbReference type="PANTHER" id="PTHR35307:SF3">
    <property type="entry name" value="DUF4220 DOMAIN-CONTAINING PROTEIN"/>
    <property type="match status" value="1"/>
</dbReference>
<reference evidence="1" key="2">
    <citation type="submission" date="2020-08" db="EMBL/GenBank/DDBJ databases">
        <title>Plant Genome Project.</title>
        <authorList>
            <person name="Zhang R.-G."/>
        </authorList>
    </citation>
    <scope>NUCLEOTIDE SEQUENCE</scope>
    <source>
        <strain evidence="1">Huo1</strain>
        <tissue evidence="1">Leaf</tissue>
    </source>
</reference>
<gene>
    <name evidence="1" type="ORF">SASPL_118701</name>
</gene>
<keyword evidence="2" id="KW-1185">Reference proteome</keyword>
<dbReference type="AlphaFoldDB" id="A0A8X8XXT4"/>
<evidence type="ECO:0000313" key="1">
    <source>
        <dbReference type="EMBL" id="KAG6422138.1"/>
    </source>
</evidence>
<proteinExistence type="predicted"/>
<sequence length="257" mass="28911">MVQKGREKKPSNLINLVHKSDNSNTSQITTLVLARDCWTLQVVTLTSIALALSNVSQHQRKQLLSSVSEGLPLAKVVEKTLDTNAKLKSIRNAPSATWVELLVYSKWVEIDLRTGFLWCSHSKQVLQELSDKAEEIVMEWKSQSQDSNMGNPLNFPARVVAANSMYRICQTILLSYGEEESCEEMWERLCVMIADVLSACLANLPHAITKMCHQSCIEKRDKTVREAFLLLVKTEEVLGIVRRQMSSMNDLVGSVDC</sequence>
<dbReference type="EMBL" id="PNBA02000006">
    <property type="protein sequence ID" value="KAG6422138.1"/>
    <property type="molecule type" value="Genomic_DNA"/>
</dbReference>
<name>A0A8X8XXT4_SALSN</name>
<evidence type="ECO:0000313" key="2">
    <source>
        <dbReference type="Proteomes" id="UP000298416"/>
    </source>
</evidence>
<comment type="caution">
    <text evidence="1">The sequence shown here is derived from an EMBL/GenBank/DDBJ whole genome shotgun (WGS) entry which is preliminary data.</text>
</comment>